<dbReference type="AlphaFoldDB" id="A0A9N8ZSW1"/>
<evidence type="ECO:0000313" key="1">
    <source>
        <dbReference type="EMBL" id="CAG8505678.1"/>
    </source>
</evidence>
<accession>A0A9N8ZSW1</accession>
<proteinExistence type="predicted"/>
<organism evidence="1 2">
    <name type="scientific">Funneliformis mosseae</name>
    <name type="common">Endomycorrhizal fungus</name>
    <name type="synonym">Glomus mosseae</name>
    <dbReference type="NCBI Taxonomy" id="27381"/>
    <lineage>
        <taxon>Eukaryota</taxon>
        <taxon>Fungi</taxon>
        <taxon>Fungi incertae sedis</taxon>
        <taxon>Mucoromycota</taxon>
        <taxon>Glomeromycotina</taxon>
        <taxon>Glomeromycetes</taxon>
        <taxon>Glomerales</taxon>
        <taxon>Glomeraceae</taxon>
        <taxon>Funneliformis</taxon>
    </lineage>
</organism>
<feature type="non-terminal residue" evidence="1">
    <location>
        <position position="1"/>
    </location>
</feature>
<protein>
    <submittedName>
        <fullName evidence="1">5996_t:CDS:1</fullName>
    </submittedName>
</protein>
<comment type="caution">
    <text evidence="1">The sequence shown here is derived from an EMBL/GenBank/DDBJ whole genome shotgun (WGS) entry which is preliminary data.</text>
</comment>
<reference evidence="1" key="1">
    <citation type="submission" date="2021-06" db="EMBL/GenBank/DDBJ databases">
        <authorList>
            <person name="Kallberg Y."/>
            <person name="Tangrot J."/>
            <person name="Rosling A."/>
        </authorList>
    </citation>
    <scope>NUCLEOTIDE SEQUENCE</scope>
    <source>
        <strain evidence="1">87-6 pot B 2015</strain>
    </source>
</reference>
<dbReference type="Proteomes" id="UP000789375">
    <property type="component" value="Unassembled WGS sequence"/>
</dbReference>
<dbReference type="EMBL" id="CAJVPP010000707">
    <property type="protein sequence ID" value="CAG8505678.1"/>
    <property type="molecule type" value="Genomic_DNA"/>
</dbReference>
<evidence type="ECO:0000313" key="2">
    <source>
        <dbReference type="Proteomes" id="UP000789375"/>
    </source>
</evidence>
<sequence>MKTSKSSSNGWITHTTREEVARKFVKLDFEEDEWITHTSREEVARKFVKLDFEEDE</sequence>
<gene>
    <name evidence="1" type="ORF">FMOSSE_LOCUS4271</name>
</gene>
<keyword evidence="2" id="KW-1185">Reference proteome</keyword>
<name>A0A9N8ZSW1_FUNMO</name>